<feature type="compositionally biased region" description="Acidic residues" evidence="1">
    <location>
        <begin position="411"/>
        <end position="445"/>
    </location>
</feature>
<dbReference type="Proteomes" id="UP000800035">
    <property type="component" value="Unassembled WGS sequence"/>
</dbReference>
<accession>A0A6A5U079</accession>
<dbReference type="NCBIfam" id="TIGR02452">
    <property type="entry name" value="TIGR02452 family protein"/>
    <property type="match status" value="1"/>
</dbReference>
<feature type="region of interest" description="Disordered" evidence="1">
    <location>
        <begin position="406"/>
        <end position="462"/>
    </location>
</feature>
<evidence type="ECO:0000313" key="4">
    <source>
        <dbReference type="Proteomes" id="UP000800035"/>
    </source>
</evidence>
<protein>
    <recommendedName>
        <fullName evidence="2">Microbial-type PARG catalytic domain-containing protein</fullName>
    </recommendedName>
</protein>
<feature type="compositionally biased region" description="Basic residues" evidence="1">
    <location>
        <begin position="81"/>
        <end position="91"/>
    </location>
</feature>
<dbReference type="InterPro" id="IPR019261">
    <property type="entry name" value="PARG_cat_microbial"/>
</dbReference>
<dbReference type="InterPro" id="IPR012664">
    <property type="entry name" value="CHP02452"/>
</dbReference>
<dbReference type="AlphaFoldDB" id="A0A6A5U079"/>
<feature type="compositionally biased region" description="Acidic residues" evidence="1">
    <location>
        <begin position="344"/>
        <end position="361"/>
    </location>
</feature>
<dbReference type="OrthoDB" id="9985428at2759"/>
<dbReference type="Pfam" id="PF10021">
    <property type="entry name" value="PARG_cat_microb"/>
    <property type="match status" value="1"/>
</dbReference>
<feature type="domain" description="Microbial-type PARG catalytic" evidence="2">
    <location>
        <begin position="129"/>
        <end position="202"/>
    </location>
</feature>
<gene>
    <name evidence="3" type="ORF">CC80DRAFT_491368</name>
</gene>
<reference evidence="3" key="1">
    <citation type="journal article" date="2020" name="Stud. Mycol.">
        <title>101 Dothideomycetes genomes: a test case for predicting lifestyles and emergence of pathogens.</title>
        <authorList>
            <person name="Haridas S."/>
            <person name="Albert R."/>
            <person name="Binder M."/>
            <person name="Bloem J."/>
            <person name="Labutti K."/>
            <person name="Salamov A."/>
            <person name="Andreopoulos B."/>
            <person name="Baker S."/>
            <person name="Barry K."/>
            <person name="Bills G."/>
            <person name="Bluhm B."/>
            <person name="Cannon C."/>
            <person name="Castanera R."/>
            <person name="Culley D."/>
            <person name="Daum C."/>
            <person name="Ezra D."/>
            <person name="Gonzalez J."/>
            <person name="Henrissat B."/>
            <person name="Kuo A."/>
            <person name="Liang C."/>
            <person name="Lipzen A."/>
            <person name="Lutzoni F."/>
            <person name="Magnuson J."/>
            <person name="Mondo S."/>
            <person name="Nolan M."/>
            <person name="Ohm R."/>
            <person name="Pangilinan J."/>
            <person name="Park H.-J."/>
            <person name="Ramirez L."/>
            <person name="Alfaro M."/>
            <person name="Sun H."/>
            <person name="Tritt A."/>
            <person name="Yoshinaga Y."/>
            <person name="Zwiers L.-H."/>
            <person name="Turgeon B."/>
            <person name="Goodwin S."/>
            <person name="Spatafora J."/>
            <person name="Crous P."/>
            <person name="Grigoriev I."/>
        </authorList>
    </citation>
    <scope>NUCLEOTIDE SEQUENCE</scope>
    <source>
        <strain evidence="3">CBS 675.92</strain>
    </source>
</reference>
<proteinExistence type="predicted"/>
<dbReference type="SUPFAM" id="SSF52949">
    <property type="entry name" value="Macro domain-like"/>
    <property type="match status" value="1"/>
</dbReference>
<organism evidence="3 4">
    <name type="scientific">Byssothecium circinans</name>
    <dbReference type="NCBI Taxonomy" id="147558"/>
    <lineage>
        <taxon>Eukaryota</taxon>
        <taxon>Fungi</taxon>
        <taxon>Dikarya</taxon>
        <taxon>Ascomycota</taxon>
        <taxon>Pezizomycotina</taxon>
        <taxon>Dothideomycetes</taxon>
        <taxon>Pleosporomycetidae</taxon>
        <taxon>Pleosporales</taxon>
        <taxon>Massarineae</taxon>
        <taxon>Massarinaceae</taxon>
        <taxon>Byssothecium</taxon>
    </lineage>
</organism>
<dbReference type="Gene3D" id="3.40.220.10">
    <property type="entry name" value="Leucine Aminopeptidase, subunit E, domain 1"/>
    <property type="match status" value="1"/>
</dbReference>
<keyword evidence="4" id="KW-1185">Reference proteome</keyword>
<feature type="compositionally biased region" description="Basic and acidic residues" evidence="1">
    <location>
        <begin position="65"/>
        <end position="80"/>
    </location>
</feature>
<feature type="region of interest" description="Disordered" evidence="1">
    <location>
        <begin position="39"/>
        <end position="128"/>
    </location>
</feature>
<dbReference type="EMBL" id="ML976988">
    <property type="protein sequence ID" value="KAF1958068.1"/>
    <property type="molecule type" value="Genomic_DNA"/>
</dbReference>
<feature type="region of interest" description="Disordered" evidence="1">
    <location>
        <begin position="1"/>
        <end position="25"/>
    </location>
</feature>
<evidence type="ECO:0000259" key="2">
    <source>
        <dbReference type="Pfam" id="PF10021"/>
    </source>
</evidence>
<dbReference type="InterPro" id="IPR043472">
    <property type="entry name" value="Macro_dom-like"/>
</dbReference>
<evidence type="ECO:0000256" key="1">
    <source>
        <dbReference type="SAM" id="MobiDB-lite"/>
    </source>
</evidence>
<name>A0A6A5U079_9PLEO</name>
<sequence length="462" mass="50718">MGRTQQSQGLAPPAIRKDQRAKQARQIINRTIPAILASNARARKGAEGSELIADPGPTSSTLVRNLKEKGTQDGDDEAKYIKRKGQGRRKAKGDFVHDEGDTTSPVKGKRNPPFLHEPLTHLPPTPPPRRIRILHTTTLTAAHLLTSRPQQKPTPSRNDPNICILNMASPLRPGGGVLTGATSQEETLCTHTTLLPSLHESSYRLPEYGGVFTRDVLVFRDARGRELEVKERYFVDVLSAGMLRFPDLVGGEEEEKRLSGKDRSMVERKMRAVLRMAATRGVGKIVLGAWGCGAYGNPVRDVAGAWRRVLDDKVEPYASITDVVFAIANRKMAHDFARAFDPGLEVEEGPGENGEEGDGDEMDEVAEELRTKITEMEGQVQQVWRNEGLKERIAVVLEGLRAQLREREGGGDDVEEDVDGSGGEVETDDASEDEDENASVEEESSDGGWENVASPDPENHEV</sequence>
<dbReference type="PANTHER" id="PTHR35596">
    <property type="entry name" value="DUF2263 DOMAIN-CONTAINING PROTEIN"/>
    <property type="match status" value="1"/>
</dbReference>
<feature type="region of interest" description="Disordered" evidence="1">
    <location>
        <begin position="342"/>
        <end position="361"/>
    </location>
</feature>
<dbReference type="PANTHER" id="PTHR35596:SF1">
    <property type="entry name" value="MICROBIAL-TYPE PARG CATALYTIC DOMAIN-CONTAINING PROTEIN"/>
    <property type="match status" value="1"/>
</dbReference>
<evidence type="ECO:0000313" key="3">
    <source>
        <dbReference type="EMBL" id="KAF1958068.1"/>
    </source>
</evidence>